<dbReference type="Proteomes" id="UP001139054">
    <property type="component" value="Unassembled WGS sequence"/>
</dbReference>
<sequence length="127" mass="14100">MTDNLNFDIQAAWLRRFKSDAESNLRAFALRLKEALPELVTVHESRGLFSRSVKTRGVSVELGEKRYNLEIDGGRLKASIAMVVHGVVLNTKSVDPAEWFARLAEETRKASDYARALSGSLGDFMAG</sequence>
<keyword evidence="3" id="KW-1185">Reference proteome</keyword>
<dbReference type="EMBL" id="JAKLTY010000046">
    <property type="protein sequence ID" value="MCG2632668.1"/>
    <property type="molecule type" value="Genomic_DNA"/>
</dbReference>
<evidence type="ECO:0000313" key="1">
    <source>
        <dbReference type="EMBL" id="MCG2632668.1"/>
    </source>
</evidence>
<protein>
    <submittedName>
        <fullName evidence="1">Uncharacterized protein</fullName>
    </submittedName>
</protein>
<comment type="caution">
    <text evidence="1">The sequence shown here is derived from an EMBL/GenBank/DDBJ whole genome shotgun (WGS) entry which is preliminary data.</text>
</comment>
<accession>A0A9X1UF51</accession>
<gene>
    <name evidence="2" type="ORF">L6637_35190</name>
    <name evidence="1" type="ORF">L6654_39385</name>
</gene>
<dbReference type="EMBL" id="JAKLUA010000019">
    <property type="protein sequence ID" value="MCG2672204.1"/>
    <property type="molecule type" value="Genomic_DNA"/>
</dbReference>
<dbReference type="Proteomes" id="UP001139012">
    <property type="component" value="Unassembled WGS sequence"/>
</dbReference>
<evidence type="ECO:0000313" key="3">
    <source>
        <dbReference type="Proteomes" id="UP001139012"/>
    </source>
</evidence>
<evidence type="ECO:0000313" key="4">
    <source>
        <dbReference type="Proteomes" id="UP001139054"/>
    </source>
</evidence>
<organism evidence="1 4">
    <name type="scientific">Bradyrhizobium zhengyangense</name>
    <dbReference type="NCBI Taxonomy" id="2911009"/>
    <lineage>
        <taxon>Bacteria</taxon>
        <taxon>Pseudomonadati</taxon>
        <taxon>Pseudomonadota</taxon>
        <taxon>Alphaproteobacteria</taxon>
        <taxon>Hyphomicrobiales</taxon>
        <taxon>Nitrobacteraceae</taxon>
        <taxon>Bradyrhizobium</taxon>
    </lineage>
</organism>
<reference evidence="1" key="1">
    <citation type="submission" date="2022-01" db="EMBL/GenBank/DDBJ databases">
        <title>Genome sequnece data of strain Bradyrhizobium sp. nov.</title>
        <authorList>
            <person name="Zhang J."/>
        </authorList>
    </citation>
    <scope>NUCLEOTIDE SEQUENCE</scope>
    <source>
        <strain evidence="2">WYCCWR 12774</strain>
        <strain evidence="1">WYCCWR 13023</strain>
    </source>
</reference>
<proteinExistence type="predicted"/>
<dbReference type="RefSeq" id="WP_237873513.1">
    <property type="nucleotide sequence ID" value="NZ_JAKLTY010000046.1"/>
</dbReference>
<dbReference type="AlphaFoldDB" id="A0A9X1UF51"/>
<evidence type="ECO:0000313" key="2">
    <source>
        <dbReference type="EMBL" id="MCG2672204.1"/>
    </source>
</evidence>
<name>A0A9X1UF51_9BRAD</name>